<dbReference type="AlphaFoldDB" id="A0A2J8NH59"/>
<organism evidence="2 3">
    <name type="scientific">Pan troglodytes</name>
    <name type="common">Chimpanzee</name>
    <dbReference type="NCBI Taxonomy" id="9598"/>
    <lineage>
        <taxon>Eukaryota</taxon>
        <taxon>Metazoa</taxon>
        <taxon>Chordata</taxon>
        <taxon>Craniata</taxon>
        <taxon>Vertebrata</taxon>
        <taxon>Euteleostomi</taxon>
        <taxon>Mammalia</taxon>
        <taxon>Eutheria</taxon>
        <taxon>Euarchontoglires</taxon>
        <taxon>Primates</taxon>
        <taxon>Haplorrhini</taxon>
        <taxon>Catarrhini</taxon>
        <taxon>Hominidae</taxon>
        <taxon>Pan</taxon>
    </lineage>
</organism>
<name>A0A2J8NH59_PANTR</name>
<dbReference type="EMBL" id="NBAG03000229">
    <property type="protein sequence ID" value="PNI71107.1"/>
    <property type="molecule type" value="Genomic_DNA"/>
</dbReference>
<gene>
    <name evidence="2" type="ORF">CK820_G0010314</name>
</gene>
<proteinExistence type="predicted"/>
<sequence>RFGACYKQPLKPSGSEPSAEECRMTPRHAGCDVTEMQRILSQPTFTEHLLRAIDSFRRHLVFRLATLLTPQPFV</sequence>
<accession>A0A2J8NH59</accession>
<reference evidence="2 3" key="1">
    <citation type="submission" date="2017-12" db="EMBL/GenBank/DDBJ databases">
        <title>High-resolution comparative analysis of great ape genomes.</title>
        <authorList>
            <person name="Pollen A."/>
            <person name="Hastie A."/>
            <person name="Hormozdiari F."/>
            <person name="Dougherty M."/>
            <person name="Liu R."/>
            <person name="Chaisson M."/>
            <person name="Hoppe E."/>
            <person name="Hill C."/>
            <person name="Pang A."/>
            <person name="Hillier L."/>
            <person name="Baker C."/>
            <person name="Armstrong J."/>
            <person name="Shendure J."/>
            <person name="Paten B."/>
            <person name="Wilson R."/>
            <person name="Chao H."/>
            <person name="Schneider V."/>
            <person name="Ventura M."/>
            <person name="Kronenberg Z."/>
            <person name="Murali S."/>
            <person name="Gordon D."/>
            <person name="Cantsilieris S."/>
            <person name="Munson K."/>
            <person name="Nelson B."/>
            <person name="Raja A."/>
            <person name="Underwood J."/>
            <person name="Diekhans M."/>
            <person name="Fiddes I."/>
            <person name="Haussler D."/>
            <person name="Eichler E."/>
        </authorList>
    </citation>
    <scope>NUCLEOTIDE SEQUENCE [LARGE SCALE GENOMIC DNA]</scope>
    <source>
        <strain evidence="2">Yerkes chimp pedigree #C0471</strain>
    </source>
</reference>
<feature type="region of interest" description="Disordered" evidence="1">
    <location>
        <begin position="1"/>
        <end position="22"/>
    </location>
</feature>
<dbReference type="Proteomes" id="UP000236370">
    <property type="component" value="Unassembled WGS sequence"/>
</dbReference>
<feature type="non-terminal residue" evidence="2">
    <location>
        <position position="1"/>
    </location>
</feature>
<protein>
    <submittedName>
        <fullName evidence="2">HHLA3 isoform 6</fullName>
    </submittedName>
</protein>
<evidence type="ECO:0000313" key="2">
    <source>
        <dbReference type="EMBL" id="PNI71107.1"/>
    </source>
</evidence>
<evidence type="ECO:0000313" key="3">
    <source>
        <dbReference type="Proteomes" id="UP000236370"/>
    </source>
</evidence>
<evidence type="ECO:0000256" key="1">
    <source>
        <dbReference type="SAM" id="MobiDB-lite"/>
    </source>
</evidence>
<comment type="caution">
    <text evidence="2">The sequence shown here is derived from an EMBL/GenBank/DDBJ whole genome shotgun (WGS) entry which is preliminary data.</text>
</comment>